<evidence type="ECO:0000259" key="18">
    <source>
        <dbReference type="Pfam" id="PF07687"/>
    </source>
</evidence>
<comment type="cofactor">
    <cofactor evidence="2">
        <name>Zn(2+)</name>
        <dbReference type="ChEBI" id="CHEBI:29105"/>
    </cofactor>
</comment>
<dbReference type="GO" id="GO:0006508">
    <property type="term" value="P:proteolysis"/>
    <property type="evidence" value="ECO:0007669"/>
    <property type="project" value="UniProtKB-KW"/>
</dbReference>
<dbReference type="GO" id="GO:0070573">
    <property type="term" value="F:metallodipeptidase activity"/>
    <property type="evidence" value="ECO:0007669"/>
    <property type="project" value="TreeGrafter"/>
</dbReference>
<keyword evidence="3" id="KW-0645">Protease</keyword>
<dbReference type="AlphaFoldDB" id="A0A425Y6S0"/>
<keyword evidence="20" id="KW-1185">Reference proteome</keyword>
<reference evidence="19 20" key="1">
    <citation type="submission" date="2018-07" db="EMBL/GenBank/DDBJ databases">
        <title>Draft genome sequence of Ancylomarina sp. M1P.</title>
        <authorList>
            <person name="Yadav S."/>
            <person name="Villanueva L."/>
            <person name="Damste J.S.S."/>
        </authorList>
    </citation>
    <scope>NUCLEOTIDE SEQUENCE [LARGE SCALE GENOMIC DNA]</scope>
    <source>
        <strain evidence="19 20">M1P</strain>
    </source>
</reference>
<dbReference type="Proteomes" id="UP000285794">
    <property type="component" value="Unassembled WGS sequence"/>
</dbReference>
<protein>
    <recommendedName>
        <fullName evidence="13">Cytosol non-specific dipeptidase</fullName>
        <ecNumber evidence="10">3.4.13.18</ecNumber>
    </recommendedName>
    <alternativeName>
        <fullName evidence="16">Aminoacyl-histidine dipeptidase</fullName>
    </alternativeName>
    <alternativeName>
        <fullName evidence="15">Beta-alanyl-histidine dipeptidase</fullName>
    </alternativeName>
    <alternativeName>
        <fullName evidence="14">Carnosinase</fullName>
    </alternativeName>
    <alternativeName>
        <fullName evidence="11">Peptidase D</fullName>
    </alternativeName>
    <alternativeName>
        <fullName evidence="17">Xaa-His dipeptidase</fullName>
    </alternativeName>
</protein>
<dbReference type="Gene3D" id="3.40.630.10">
    <property type="entry name" value="Zn peptidases"/>
    <property type="match status" value="2"/>
</dbReference>
<comment type="catalytic activity">
    <reaction evidence="9">
        <text>Hydrolysis of dipeptides, preferentially hydrophobic dipeptides including prolyl amino acids.</text>
        <dbReference type="EC" id="3.4.13.18"/>
    </reaction>
</comment>
<proteinExistence type="inferred from homology"/>
<comment type="cofactor">
    <cofactor evidence="1">
        <name>Co(2+)</name>
        <dbReference type="ChEBI" id="CHEBI:48828"/>
    </cofactor>
</comment>
<evidence type="ECO:0000256" key="14">
    <source>
        <dbReference type="ARBA" id="ARBA00075285"/>
    </source>
</evidence>
<comment type="similarity">
    <text evidence="12">Belongs to the peptidase M20C family.</text>
</comment>
<dbReference type="FunFam" id="3.40.630.10:FF:000015">
    <property type="entry name" value="Aminoacyl-histidine dipeptidase PepD"/>
    <property type="match status" value="1"/>
</dbReference>
<feature type="domain" description="Peptidase M20 dimerisation" evidence="18">
    <location>
        <begin position="210"/>
        <end position="292"/>
    </location>
</feature>
<evidence type="ECO:0000256" key="1">
    <source>
        <dbReference type="ARBA" id="ARBA00001941"/>
    </source>
</evidence>
<dbReference type="CDD" id="cd03890">
    <property type="entry name" value="M20_pepD"/>
    <property type="match status" value="1"/>
</dbReference>
<dbReference type="FunFam" id="3.40.630.10:FF:000018">
    <property type="entry name" value="Aminoacyl-histidine dipeptidase PepD"/>
    <property type="match status" value="1"/>
</dbReference>
<name>A0A425Y6S0_9BACT</name>
<gene>
    <name evidence="19" type="ORF">DWB61_03585</name>
</gene>
<dbReference type="EMBL" id="QQWG01000002">
    <property type="protein sequence ID" value="RRG24207.1"/>
    <property type="molecule type" value="Genomic_DNA"/>
</dbReference>
<dbReference type="Pfam" id="PF01546">
    <property type="entry name" value="Peptidase_M20"/>
    <property type="match status" value="1"/>
</dbReference>
<evidence type="ECO:0000256" key="7">
    <source>
        <dbReference type="ARBA" id="ARBA00023049"/>
    </source>
</evidence>
<evidence type="ECO:0000256" key="15">
    <source>
        <dbReference type="ARBA" id="ARBA00076004"/>
    </source>
</evidence>
<evidence type="ECO:0000256" key="10">
    <source>
        <dbReference type="ARBA" id="ARBA00038976"/>
    </source>
</evidence>
<evidence type="ECO:0000256" key="2">
    <source>
        <dbReference type="ARBA" id="ARBA00001947"/>
    </source>
</evidence>
<dbReference type="PANTHER" id="PTHR43501:SF1">
    <property type="entry name" value="CYTOSOL NON-SPECIFIC DIPEPTIDASE"/>
    <property type="match status" value="1"/>
</dbReference>
<evidence type="ECO:0000256" key="8">
    <source>
        <dbReference type="ARBA" id="ARBA00023285"/>
    </source>
</evidence>
<dbReference type="InterPro" id="IPR011650">
    <property type="entry name" value="Peptidase_M20_dimer"/>
</dbReference>
<evidence type="ECO:0000256" key="13">
    <source>
        <dbReference type="ARBA" id="ARBA00071271"/>
    </source>
</evidence>
<evidence type="ECO:0000256" key="11">
    <source>
        <dbReference type="ARBA" id="ARBA00044252"/>
    </source>
</evidence>
<organism evidence="19 20">
    <name type="scientific">Ancylomarina euxinus</name>
    <dbReference type="NCBI Taxonomy" id="2283627"/>
    <lineage>
        <taxon>Bacteria</taxon>
        <taxon>Pseudomonadati</taxon>
        <taxon>Bacteroidota</taxon>
        <taxon>Bacteroidia</taxon>
        <taxon>Marinilabiliales</taxon>
        <taxon>Marinifilaceae</taxon>
        <taxon>Ancylomarina</taxon>
    </lineage>
</organism>
<keyword evidence="8" id="KW-0170">Cobalt</keyword>
<dbReference type="Pfam" id="PF07687">
    <property type="entry name" value="M20_dimer"/>
    <property type="match status" value="1"/>
</dbReference>
<dbReference type="NCBIfam" id="TIGR01893">
    <property type="entry name" value="aa-his-dipept"/>
    <property type="match status" value="1"/>
</dbReference>
<dbReference type="PRINTS" id="PR00934">
    <property type="entry name" value="XHISDIPTASE"/>
</dbReference>
<dbReference type="InterPro" id="IPR002933">
    <property type="entry name" value="Peptidase_M20"/>
</dbReference>
<evidence type="ECO:0000256" key="3">
    <source>
        <dbReference type="ARBA" id="ARBA00022670"/>
    </source>
</evidence>
<dbReference type="GO" id="GO:0005829">
    <property type="term" value="C:cytosol"/>
    <property type="evidence" value="ECO:0007669"/>
    <property type="project" value="TreeGrafter"/>
</dbReference>
<evidence type="ECO:0000256" key="16">
    <source>
        <dbReference type="ARBA" id="ARBA00077688"/>
    </source>
</evidence>
<comment type="caution">
    <text evidence="19">The sequence shown here is derived from an EMBL/GenBank/DDBJ whole genome shotgun (WGS) entry which is preliminary data.</text>
</comment>
<dbReference type="InterPro" id="IPR001160">
    <property type="entry name" value="Peptidase_M20C"/>
</dbReference>
<evidence type="ECO:0000313" key="20">
    <source>
        <dbReference type="Proteomes" id="UP000285794"/>
    </source>
</evidence>
<keyword evidence="7" id="KW-0482">Metalloprotease</keyword>
<dbReference type="EC" id="3.4.13.18" evidence="10"/>
<evidence type="ECO:0000313" key="19">
    <source>
        <dbReference type="EMBL" id="RRG24207.1"/>
    </source>
</evidence>
<evidence type="ECO:0000256" key="4">
    <source>
        <dbReference type="ARBA" id="ARBA00022723"/>
    </source>
</evidence>
<dbReference type="PIRSF" id="PIRSF016599">
    <property type="entry name" value="Xaa-His_dipept"/>
    <property type="match status" value="1"/>
</dbReference>
<dbReference type="PANTHER" id="PTHR43501">
    <property type="entry name" value="CYTOSOL NON-SPECIFIC DIPEPTIDASE"/>
    <property type="match status" value="1"/>
</dbReference>
<dbReference type="SUPFAM" id="SSF53187">
    <property type="entry name" value="Zn-dependent exopeptidases"/>
    <property type="match status" value="1"/>
</dbReference>
<evidence type="ECO:0000256" key="9">
    <source>
        <dbReference type="ARBA" id="ARBA00036421"/>
    </source>
</evidence>
<keyword evidence="5" id="KW-0378">Hydrolase</keyword>
<evidence type="ECO:0000256" key="5">
    <source>
        <dbReference type="ARBA" id="ARBA00022801"/>
    </source>
</evidence>
<evidence type="ECO:0000256" key="12">
    <source>
        <dbReference type="ARBA" id="ARBA00061423"/>
    </source>
</evidence>
<evidence type="ECO:0000256" key="6">
    <source>
        <dbReference type="ARBA" id="ARBA00022833"/>
    </source>
</evidence>
<evidence type="ECO:0000256" key="17">
    <source>
        <dbReference type="ARBA" id="ARBA00078074"/>
    </source>
</evidence>
<keyword evidence="6" id="KW-0862">Zinc</keyword>
<accession>A0A425Y6S0</accession>
<dbReference type="OrthoDB" id="9773892at2"/>
<dbReference type="RefSeq" id="WP_125029517.1">
    <property type="nucleotide sequence ID" value="NZ_JAPXVP010000002.1"/>
</dbReference>
<sequence length="487" mass="53442">MSKEILSLEPKAIWENFYSLTQIPRPSKHEDAIQAFMVKFGEDLGLETIKDEVGNIIIKKPATPGMEDRMGVIMQGHLDMVPQKNSDTDHDFEKDPIETYVDGEWLTANGTTLGADNGMGVAAAMAVLQATDLVHGPVEALFTSDEETGMTGAFGLKAGVLDGDILLNMDSEDEGELYVGCAGGIDANITFKNKLTETPKKTVAFKLNMKGLKGGHSGMEIILGRGNSNKLLFRFLKHATKNFGLRISSVDGGSLRNAIPRESFAVVVVPEKHVDACAASLKEYEEIFKAELSGVEPDLTFFAEPCDLPKLVMKGKLQNRLIDAIYACPNGVIRMSDAMPGLVETSNNLARVYSDDKKIMIQTLMRSSVNSAKEDLGEMISSVFTLAGAKIVLEGEYPGWKPNMDSPILKTMQNVYNEKYGKIPEIKAIHAGLECGLLGANYPHWDMISFGPTIRFPHSPDEKVKIDTVQKFWDFTVETLKNIPSKN</sequence>
<keyword evidence="4" id="KW-0479">Metal-binding</keyword>
<dbReference type="GO" id="GO:0046872">
    <property type="term" value="F:metal ion binding"/>
    <property type="evidence" value="ECO:0007669"/>
    <property type="project" value="UniProtKB-KW"/>
</dbReference>